<dbReference type="EMBL" id="CAEKDK010000002">
    <property type="protein sequence ID" value="CAB4268348.1"/>
    <property type="molecule type" value="Genomic_DNA"/>
</dbReference>
<dbReference type="Proteomes" id="UP000507245">
    <property type="component" value="Unassembled WGS sequence"/>
</dbReference>
<gene>
    <name evidence="2" type="ORF">CURHAP_LOCUS11748</name>
    <name evidence="3" type="ORF">ORAREDHAP_LOCUS11393</name>
</gene>
<accession>A0A6J5U199</accession>
<dbReference type="AlphaFoldDB" id="A0A6J5U199"/>
<dbReference type="EMBL" id="CAEKKB010000002">
    <property type="protein sequence ID" value="CAB4298720.1"/>
    <property type="molecule type" value="Genomic_DNA"/>
</dbReference>
<evidence type="ECO:0000313" key="4">
    <source>
        <dbReference type="Proteomes" id="UP000507222"/>
    </source>
</evidence>
<keyword evidence="5" id="KW-1185">Reference proteome</keyword>
<evidence type="ECO:0000313" key="3">
    <source>
        <dbReference type="EMBL" id="CAB4298720.1"/>
    </source>
</evidence>
<name>A0A6J5U199_PRUAR</name>
<evidence type="ECO:0000313" key="2">
    <source>
        <dbReference type="EMBL" id="CAB4268348.1"/>
    </source>
</evidence>
<evidence type="ECO:0000313" key="5">
    <source>
        <dbReference type="Proteomes" id="UP000507245"/>
    </source>
</evidence>
<reference evidence="5" key="1">
    <citation type="journal article" date="2020" name="Genome Biol.">
        <title>Gamete binning: chromosome-level and haplotype-resolved genome assembly enabled by high-throughput single-cell sequencing of gamete genomes.</title>
        <authorList>
            <person name="Campoy J.A."/>
            <person name="Sun H."/>
            <person name="Goel M."/>
            <person name="Jiao W.-B."/>
            <person name="Folz-Donahue K."/>
            <person name="Wang N."/>
            <person name="Rubio M."/>
            <person name="Liu C."/>
            <person name="Kukat C."/>
            <person name="Ruiz D."/>
            <person name="Huettel B."/>
            <person name="Schneeberger K."/>
        </authorList>
    </citation>
    <scope>NUCLEOTIDE SEQUENCE [LARGE SCALE GENOMIC DNA]</scope>
    <source>
        <strain evidence="5">cv. Rojo Pasion</strain>
    </source>
</reference>
<feature type="region of interest" description="Disordered" evidence="1">
    <location>
        <begin position="1"/>
        <end position="27"/>
    </location>
</feature>
<organism evidence="2 4">
    <name type="scientific">Prunus armeniaca</name>
    <name type="common">Apricot</name>
    <name type="synonym">Armeniaca vulgaris</name>
    <dbReference type="NCBI Taxonomy" id="36596"/>
    <lineage>
        <taxon>Eukaryota</taxon>
        <taxon>Viridiplantae</taxon>
        <taxon>Streptophyta</taxon>
        <taxon>Embryophyta</taxon>
        <taxon>Tracheophyta</taxon>
        <taxon>Spermatophyta</taxon>
        <taxon>Magnoliopsida</taxon>
        <taxon>eudicotyledons</taxon>
        <taxon>Gunneridae</taxon>
        <taxon>Pentapetalae</taxon>
        <taxon>rosids</taxon>
        <taxon>fabids</taxon>
        <taxon>Rosales</taxon>
        <taxon>Rosaceae</taxon>
        <taxon>Amygdaloideae</taxon>
        <taxon>Amygdaleae</taxon>
        <taxon>Prunus</taxon>
    </lineage>
</organism>
<protein>
    <submittedName>
        <fullName evidence="2">Uncharacterized protein</fullName>
    </submittedName>
</protein>
<proteinExistence type="predicted"/>
<sequence length="96" mass="9837">MDPSHHDGAATSQLSRSATKTEATTAPPLDFVAESPVSMHAAVSLCSPVASSTLLTQVFTTETIVPSLGPVASITVQLQGPAADSGSHHPRLGSWM</sequence>
<evidence type="ECO:0000256" key="1">
    <source>
        <dbReference type="SAM" id="MobiDB-lite"/>
    </source>
</evidence>
<reference evidence="2 4" key="2">
    <citation type="submission" date="2020-05" db="EMBL/GenBank/DDBJ databases">
        <authorList>
            <person name="Campoy J."/>
            <person name="Schneeberger K."/>
            <person name="Spophaly S."/>
        </authorList>
    </citation>
    <scope>NUCLEOTIDE SEQUENCE [LARGE SCALE GENOMIC DNA]</scope>
    <source>
        <strain evidence="2">PruArmRojPasFocal</strain>
    </source>
</reference>
<dbReference type="Proteomes" id="UP000507222">
    <property type="component" value="Unassembled WGS sequence"/>
</dbReference>
<feature type="compositionally biased region" description="Polar residues" evidence="1">
    <location>
        <begin position="10"/>
        <end position="24"/>
    </location>
</feature>